<gene>
    <name evidence="2" type="ORF">CFP56_029051</name>
</gene>
<keyword evidence="3" id="KW-1185">Reference proteome</keyword>
<dbReference type="Proteomes" id="UP000237347">
    <property type="component" value="Unassembled WGS sequence"/>
</dbReference>
<evidence type="ECO:0000256" key="1">
    <source>
        <dbReference type="SAM" id="Phobius"/>
    </source>
</evidence>
<dbReference type="EMBL" id="PKMF04000480">
    <property type="protein sequence ID" value="KAK7829530.1"/>
    <property type="molecule type" value="Genomic_DNA"/>
</dbReference>
<proteinExistence type="predicted"/>
<evidence type="ECO:0000313" key="3">
    <source>
        <dbReference type="Proteomes" id="UP000237347"/>
    </source>
</evidence>
<feature type="transmembrane region" description="Helical" evidence="1">
    <location>
        <begin position="20"/>
        <end position="41"/>
    </location>
</feature>
<accession>A0AAW0JRY8</accession>
<organism evidence="2 3">
    <name type="scientific">Quercus suber</name>
    <name type="common">Cork oak</name>
    <dbReference type="NCBI Taxonomy" id="58331"/>
    <lineage>
        <taxon>Eukaryota</taxon>
        <taxon>Viridiplantae</taxon>
        <taxon>Streptophyta</taxon>
        <taxon>Embryophyta</taxon>
        <taxon>Tracheophyta</taxon>
        <taxon>Spermatophyta</taxon>
        <taxon>Magnoliopsida</taxon>
        <taxon>eudicotyledons</taxon>
        <taxon>Gunneridae</taxon>
        <taxon>Pentapetalae</taxon>
        <taxon>rosids</taxon>
        <taxon>fabids</taxon>
        <taxon>Fagales</taxon>
        <taxon>Fagaceae</taxon>
        <taxon>Quercus</taxon>
    </lineage>
</organism>
<keyword evidence="1" id="KW-0812">Transmembrane</keyword>
<reference evidence="2 3" key="1">
    <citation type="journal article" date="2018" name="Sci. Data">
        <title>The draft genome sequence of cork oak.</title>
        <authorList>
            <person name="Ramos A.M."/>
            <person name="Usie A."/>
            <person name="Barbosa P."/>
            <person name="Barros P.M."/>
            <person name="Capote T."/>
            <person name="Chaves I."/>
            <person name="Simoes F."/>
            <person name="Abreu I."/>
            <person name="Carrasquinho I."/>
            <person name="Faro C."/>
            <person name="Guimaraes J.B."/>
            <person name="Mendonca D."/>
            <person name="Nobrega F."/>
            <person name="Rodrigues L."/>
            <person name="Saibo N.J.M."/>
            <person name="Varela M.C."/>
            <person name="Egas C."/>
            <person name="Matos J."/>
            <person name="Miguel C.M."/>
            <person name="Oliveira M.M."/>
            <person name="Ricardo C.P."/>
            <person name="Goncalves S."/>
        </authorList>
    </citation>
    <scope>NUCLEOTIDE SEQUENCE [LARGE SCALE GENOMIC DNA]</scope>
    <source>
        <strain evidence="3">cv. HL8</strain>
    </source>
</reference>
<name>A0AAW0JRY8_QUESU</name>
<dbReference type="AlphaFoldDB" id="A0AAW0JRY8"/>
<sequence>MLFCSSELGFKEIYDWMCGSFSGCSYIFYYMVVYSICLWFLESNIRPAWF</sequence>
<protein>
    <submittedName>
        <fullName evidence="2">Uncharacterized protein</fullName>
    </submittedName>
</protein>
<evidence type="ECO:0000313" key="2">
    <source>
        <dbReference type="EMBL" id="KAK7829530.1"/>
    </source>
</evidence>
<keyword evidence="1" id="KW-0472">Membrane</keyword>
<keyword evidence="1" id="KW-1133">Transmembrane helix</keyword>
<comment type="caution">
    <text evidence="2">The sequence shown here is derived from an EMBL/GenBank/DDBJ whole genome shotgun (WGS) entry which is preliminary data.</text>
</comment>